<comment type="subcellular location">
    <subcellularLocation>
        <location evidence="1">Cell membrane</location>
        <topology evidence="1">Multi-pass membrane protein</topology>
    </subcellularLocation>
</comment>
<keyword evidence="5 6" id="KW-0472">Membrane</keyword>
<feature type="transmembrane region" description="Helical" evidence="6">
    <location>
        <begin position="463"/>
        <end position="484"/>
    </location>
</feature>
<dbReference type="RefSeq" id="WP_184700527.1">
    <property type="nucleotide sequence ID" value="NZ_BAABEG010000002.1"/>
</dbReference>
<dbReference type="GO" id="GO:0022857">
    <property type="term" value="F:transmembrane transporter activity"/>
    <property type="evidence" value="ECO:0007669"/>
    <property type="project" value="InterPro"/>
</dbReference>
<comment type="caution">
    <text evidence="7">The sequence shown here is derived from an EMBL/GenBank/DDBJ whole genome shotgun (WGS) entry which is preliminary data.</text>
</comment>
<dbReference type="PANTHER" id="PTHR42770">
    <property type="entry name" value="AMINO ACID TRANSPORTER-RELATED"/>
    <property type="match status" value="1"/>
</dbReference>
<organism evidence="7 8">
    <name type="scientific">Aminobacter aganoensis</name>
    <dbReference type="NCBI Taxonomy" id="83264"/>
    <lineage>
        <taxon>Bacteria</taxon>
        <taxon>Pseudomonadati</taxon>
        <taxon>Pseudomonadota</taxon>
        <taxon>Alphaproteobacteria</taxon>
        <taxon>Hyphomicrobiales</taxon>
        <taxon>Phyllobacteriaceae</taxon>
        <taxon>Aminobacter</taxon>
    </lineage>
</organism>
<dbReference type="Pfam" id="PF13520">
    <property type="entry name" value="AA_permease_2"/>
    <property type="match status" value="1"/>
</dbReference>
<protein>
    <submittedName>
        <fullName evidence="7">Amino acid transporter</fullName>
    </submittedName>
</protein>
<dbReference type="Gene3D" id="1.20.1740.10">
    <property type="entry name" value="Amino acid/polyamine transporter I"/>
    <property type="match status" value="1"/>
</dbReference>
<dbReference type="EMBL" id="JACHOU010000012">
    <property type="protein sequence ID" value="MBB6356216.1"/>
    <property type="molecule type" value="Genomic_DNA"/>
</dbReference>
<evidence type="ECO:0000256" key="4">
    <source>
        <dbReference type="ARBA" id="ARBA00022989"/>
    </source>
</evidence>
<dbReference type="Proteomes" id="UP000536262">
    <property type="component" value="Unassembled WGS sequence"/>
</dbReference>
<keyword evidence="3 6" id="KW-0812">Transmembrane</keyword>
<dbReference type="PIRSF" id="PIRSF006060">
    <property type="entry name" value="AA_transporter"/>
    <property type="match status" value="1"/>
</dbReference>
<dbReference type="GO" id="GO:0005886">
    <property type="term" value="C:plasma membrane"/>
    <property type="evidence" value="ECO:0007669"/>
    <property type="project" value="UniProtKB-SubCell"/>
</dbReference>
<gene>
    <name evidence="7" type="ORF">GGR00_004024</name>
</gene>
<evidence type="ECO:0000256" key="5">
    <source>
        <dbReference type="ARBA" id="ARBA00023136"/>
    </source>
</evidence>
<name>A0A7X0FAP2_9HYPH</name>
<evidence type="ECO:0000313" key="8">
    <source>
        <dbReference type="Proteomes" id="UP000536262"/>
    </source>
</evidence>
<feature type="transmembrane region" description="Helical" evidence="6">
    <location>
        <begin position="95"/>
        <end position="124"/>
    </location>
</feature>
<proteinExistence type="predicted"/>
<dbReference type="InterPro" id="IPR002293">
    <property type="entry name" value="AA/rel_permease1"/>
</dbReference>
<feature type="transmembrane region" description="Helical" evidence="6">
    <location>
        <begin position="23"/>
        <end position="42"/>
    </location>
</feature>
<feature type="transmembrane region" description="Helical" evidence="6">
    <location>
        <begin position="48"/>
        <end position="74"/>
    </location>
</feature>
<accession>A0A7X0FAP2</accession>
<feature type="transmembrane region" description="Helical" evidence="6">
    <location>
        <begin position="184"/>
        <end position="205"/>
    </location>
</feature>
<feature type="transmembrane region" description="Helical" evidence="6">
    <location>
        <begin position="217"/>
        <end position="236"/>
    </location>
</feature>
<keyword evidence="8" id="KW-1185">Reference proteome</keyword>
<reference evidence="7 8" key="1">
    <citation type="submission" date="2020-08" db="EMBL/GenBank/DDBJ databases">
        <title>Genomic Encyclopedia of Type Strains, Phase IV (KMG-IV): sequencing the most valuable type-strain genomes for metagenomic binning, comparative biology and taxonomic classification.</title>
        <authorList>
            <person name="Goeker M."/>
        </authorList>
    </citation>
    <scope>NUCLEOTIDE SEQUENCE [LARGE SCALE GENOMIC DNA]</scope>
    <source>
        <strain evidence="7 8">DSM 7051</strain>
    </source>
</reference>
<keyword evidence="2" id="KW-1003">Cell membrane</keyword>
<feature type="transmembrane region" description="Helical" evidence="6">
    <location>
        <begin position="533"/>
        <end position="553"/>
    </location>
</feature>
<evidence type="ECO:0000256" key="6">
    <source>
        <dbReference type="SAM" id="Phobius"/>
    </source>
</evidence>
<evidence type="ECO:0000256" key="3">
    <source>
        <dbReference type="ARBA" id="ARBA00022692"/>
    </source>
</evidence>
<dbReference type="PANTHER" id="PTHR42770:SF11">
    <property type="entry name" value="INNER MEMBRANE TRANSPORT PROTEIN YBAT"/>
    <property type="match status" value="1"/>
</dbReference>
<evidence type="ECO:0000256" key="1">
    <source>
        <dbReference type="ARBA" id="ARBA00004651"/>
    </source>
</evidence>
<dbReference type="InterPro" id="IPR050367">
    <property type="entry name" value="APC_superfamily"/>
</dbReference>
<feature type="transmembrane region" description="Helical" evidence="6">
    <location>
        <begin position="256"/>
        <end position="276"/>
    </location>
</feature>
<sequence length="555" mass="59569">MVAITDTDIPKEEMRRALTWKGAFWIASGAPAFVLFSIGGLAGTVGKLAIVIWAISMVMGFIQSFTYAEIAGLFPNKSGGASIYGASAWLRYGKFIAPLSVWCNWVAWTSVLSLGSSIAAAYVLNTFASVPSSHSAEVINWITANSASLTGLAYDEQVAKAIAALTPSIREWTLFHGQIGPVSFSLNAAFWIGAAFMLLVFAIQHRGIHGTASVQKYLGLAVIIPLAIVGIVPILLGKVDVGNFLPMAPTSGDWDLTSWTVILSGLFLAGWSTYGFETAICYTREFKDPANDTYKAILSAGLLCLALFIIVPFTFQGVLGLQGVTDPSIVDGSGVARALAIMVGGGPVILYALILMMVLAVLLSIMTSMAGSSRTLYQGSVDGWLPRYLGHLNHHGAPTNAMWTDLVFNLFVLAVAVSDATSFFFLLAVSNVCYMIFNFLNLNAGWIHRIDSPDRRRPYRAPTLILAAGTVLSYVNAVFMGAGAKIWHPAALWAGLGTALLIIPVFWYRHYIQDGGRFPSADAESQGERRAGVLPYVALFGGLGIVLLANWIFVL</sequence>
<feature type="transmembrane region" description="Helical" evidence="6">
    <location>
        <begin position="490"/>
        <end position="512"/>
    </location>
</feature>
<keyword evidence="4 6" id="KW-1133">Transmembrane helix</keyword>
<evidence type="ECO:0000256" key="2">
    <source>
        <dbReference type="ARBA" id="ARBA00022475"/>
    </source>
</evidence>
<feature type="transmembrane region" description="Helical" evidence="6">
    <location>
        <begin position="297"/>
        <end position="319"/>
    </location>
</feature>
<evidence type="ECO:0000313" key="7">
    <source>
        <dbReference type="EMBL" id="MBB6356216.1"/>
    </source>
</evidence>
<feature type="transmembrane region" description="Helical" evidence="6">
    <location>
        <begin position="339"/>
        <end position="365"/>
    </location>
</feature>
<dbReference type="AlphaFoldDB" id="A0A7X0FAP2"/>